<dbReference type="AlphaFoldDB" id="A0A1H9LZ71"/>
<organism evidence="2 3">
    <name type="scientific">Neolewinella agarilytica</name>
    <dbReference type="NCBI Taxonomy" id="478744"/>
    <lineage>
        <taxon>Bacteria</taxon>
        <taxon>Pseudomonadati</taxon>
        <taxon>Bacteroidota</taxon>
        <taxon>Saprospiria</taxon>
        <taxon>Saprospirales</taxon>
        <taxon>Lewinellaceae</taxon>
        <taxon>Neolewinella</taxon>
    </lineage>
</organism>
<proteinExistence type="predicted"/>
<evidence type="ECO:0000313" key="3">
    <source>
        <dbReference type="Proteomes" id="UP000199021"/>
    </source>
</evidence>
<name>A0A1H9LZ71_9BACT</name>
<dbReference type="STRING" id="478744.SAMN05444359_12648"/>
<dbReference type="InParanoid" id="A0A1H9LZ71"/>
<feature type="region of interest" description="Disordered" evidence="1">
    <location>
        <begin position="41"/>
        <end position="62"/>
    </location>
</feature>
<evidence type="ECO:0000256" key="1">
    <source>
        <dbReference type="SAM" id="MobiDB-lite"/>
    </source>
</evidence>
<accession>A0A1H9LZ71</accession>
<protein>
    <submittedName>
        <fullName evidence="2">Uncharacterized protein</fullName>
    </submittedName>
</protein>
<evidence type="ECO:0000313" key="2">
    <source>
        <dbReference type="EMBL" id="SER16718.1"/>
    </source>
</evidence>
<keyword evidence="3" id="KW-1185">Reference proteome</keyword>
<sequence>MKHKGEILDTSGELVGKYEFDDDGIMPFILVNNQQKTISISTSKAGMSSSRRNTSQSKQSPVKSWDEAKEFIYSCFDQEVEIKQG</sequence>
<dbReference type="RefSeq" id="WP_090171930.1">
    <property type="nucleotide sequence ID" value="NZ_FOFB01000026.1"/>
</dbReference>
<reference evidence="3" key="1">
    <citation type="submission" date="2016-10" db="EMBL/GenBank/DDBJ databases">
        <authorList>
            <person name="Varghese N."/>
            <person name="Submissions S."/>
        </authorList>
    </citation>
    <scope>NUCLEOTIDE SEQUENCE [LARGE SCALE GENOMIC DNA]</scope>
    <source>
        <strain evidence="3">DSM 24740</strain>
    </source>
</reference>
<dbReference type="Proteomes" id="UP000199021">
    <property type="component" value="Unassembled WGS sequence"/>
</dbReference>
<gene>
    <name evidence="2" type="ORF">SAMN05444359_12648</name>
</gene>
<dbReference type="EMBL" id="FOFB01000026">
    <property type="protein sequence ID" value="SER16718.1"/>
    <property type="molecule type" value="Genomic_DNA"/>
</dbReference>